<name>A0ABQ3YY08_9ACTN</name>
<evidence type="ECO:0000313" key="2">
    <source>
        <dbReference type="EMBL" id="GIE02409.1"/>
    </source>
</evidence>
<gene>
    <name evidence="2" type="ORF">Adu01nite_37590</name>
</gene>
<evidence type="ECO:0000313" key="3">
    <source>
        <dbReference type="Proteomes" id="UP000637628"/>
    </source>
</evidence>
<evidence type="ECO:0000256" key="1">
    <source>
        <dbReference type="SAM" id="MobiDB-lite"/>
    </source>
</evidence>
<reference evidence="2 3" key="1">
    <citation type="submission" date="2021-01" db="EMBL/GenBank/DDBJ databases">
        <title>Whole genome shotgun sequence of Actinoplanes durhamensis NBRC 14914.</title>
        <authorList>
            <person name="Komaki H."/>
            <person name="Tamura T."/>
        </authorList>
    </citation>
    <scope>NUCLEOTIDE SEQUENCE [LARGE SCALE GENOMIC DNA]</scope>
    <source>
        <strain evidence="2 3">NBRC 14914</strain>
    </source>
</reference>
<proteinExistence type="predicted"/>
<sequence length="70" mass="7893">MVNRRRVATNVRVLAPEVVPISPEDYQKAVTALAQMIEQWWRNHHYNEPSDPGRPAGLPHSPLVGRPGQT</sequence>
<dbReference type="Proteomes" id="UP000637628">
    <property type="component" value="Unassembled WGS sequence"/>
</dbReference>
<feature type="region of interest" description="Disordered" evidence="1">
    <location>
        <begin position="45"/>
        <end position="70"/>
    </location>
</feature>
<keyword evidence="3" id="KW-1185">Reference proteome</keyword>
<comment type="caution">
    <text evidence="2">The sequence shown here is derived from an EMBL/GenBank/DDBJ whole genome shotgun (WGS) entry which is preliminary data.</text>
</comment>
<dbReference type="EMBL" id="BOML01000031">
    <property type="protein sequence ID" value="GIE02409.1"/>
    <property type="molecule type" value="Genomic_DNA"/>
</dbReference>
<accession>A0ABQ3YY08</accession>
<organism evidence="2 3">
    <name type="scientific">Paractinoplanes durhamensis</name>
    <dbReference type="NCBI Taxonomy" id="113563"/>
    <lineage>
        <taxon>Bacteria</taxon>
        <taxon>Bacillati</taxon>
        <taxon>Actinomycetota</taxon>
        <taxon>Actinomycetes</taxon>
        <taxon>Micromonosporales</taxon>
        <taxon>Micromonosporaceae</taxon>
        <taxon>Paractinoplanes</taxon>
    </lineage>
</organism>
<protein>
    <submittedName>
        <fullName evidence="2">Uncharacterized protein</fullName>
    </submittedName>
</protein>